<name>A0A8S5SBY3_9CAUD</name>
<organism evidence="1">
    <name type="scientific">Siphoviridae sp. ctWhl2</name>
    <dbReference type="NCBI Taxonomy" id="2827885"/>
    <lineage>
        <taxon>Viruses</taxon>
        <taxon>Duplodnaviria</taxon>
        <taxon>Heunggongvirae</taxon>
        <taxon>Uroviricota</taxon>
        <taxon>Caudoviricetes</taxon>
    </lineage>
</organism>
<proteinExistence type="predicted"/>
<reference evidence="1" key="1">
    <citation type="journal article" date="2021" name="Proc. Natl. Acad. Sci. U.S.A.">
        <title>A Catalog of Tens of Thousands of Viruses from Human Metagenomes Reveals Hidden Associations with Chronic Diseases.</title>
        <authorList>
            <person name="Tisza M.J."/>
            <person name="Buck C.B."/>
        </authorList>
    </citation>
    <scope>NUCLEOTIDE SEQUENCE</scope>
    <source>
        <strain evidence="1">CtWhl2</strain>
    </source>
</reference>
<sequence>MVWSGNGVTYTELRQMDLAEYQECRQAKRLWVEQWREEAKTK</sequence>
<protein>
    <submittedName>
        <fullName evidence="1">Uncharacterized protein</fullName>
    </submittedName>
</protein>
<evidence type="ECO:0000313" key="1">
    <source>
        <dbReference type="EMBL" id="DAF48440.1"/>
    </source>
</evidence>
<dbReference type="EMBL" id="BK032568">
    <property type="protein sequence ID" value="DAF48440.1"/>
    <property type="molecule type" value="Genomic_DNA"/>
</dbReference>
<accession>A0A8S5SBY3</accession>